<reference evidence="2 3" key="1">
    <citation type="submission" date="2024-02" db="EMBL/GenBank/DDBJ databases">
        <title>Whole genome sequencing and characterization of Corynebacterium isolated from the ocular surface of dry eye disease sufferers.</title>
        <authorList>
            <person name="Naqvi M."/>
        </authorList>
    </citation>
    <scope>NUCLEOTIDE SEQUENCE [LARGE SCALE GENOMIC DNA]</scope>
    <source>
        <strain evidence="2 3">PCRF</strain>
    </source>
</reference>
<feature type="transmembrane region" description="Helical" evidence="1">
    <location>
        <begin position="123"/>
        <end position="144"/>
    </location>
</feature>
<sequence>MSEHYNLYESLGLSRAEGSEQIAEALDARLSAHVERGGAKNDPAYDEAATARAILGDPAKRELYDARLDDPEASPLTITALRELAGQPAPPRRVQYRYEPVEAPARSLVGAFKAAPAVVSGTAFLALGGALISVLAMVLLYLTAQRERRGMDALSQMYGVGPGTQVMTAGVVVALAIMAFASALYCLHGVTVAAIALRGSNPLAHAVAVLSTVVLLMLSLWVGLMPLDLVIYVPYLVGLLVLLLLPDMRAWAAGYRREREVI</sequence>
<protein>
    <recommendedName>
        <fullName evidence="4">J domain-containing protein</fullName>
    </recommendedName>
</protein>
<evidence type="ECO:0000256" key="1">
    <source>
        <dbReference type="SAM" id="Phobius"/>
    </source>
</evidence>
<dbReference type="Proteomes" id="UP001359781">
    <property type="component" value="Unassembled WGS sequence"/>
</dbReference>
<accession>A0ABU8NXP7</accession>
<feature type="transmembrane region" description="Helical" evidence="1">
    <location>
        <begin position="164"/>
        <end position="196"/>
    </location>
</feature>
<keyword evidence="1" id="KW-0472">Membrane</keyword>
<feature type="transmembrane region" description="Helical" evidence="1">
    <location>
        <begin position="203"/>
        <end position="223"/>
    </location>
</feature>
<evidence type="ECO:0000313" key="2">
    <source>
        <dbReference type="EMBL" id="MEJ4098782.1"/>
    </source>
</evidence>
<evidence type="ECO:0008006" key="4">
    <source>
        <dbReference type="Google" id="ProtNLM"/>
    </source>
</evidence>
<dbReference type="EMBL" id="JBAHVJ010000001">
    <property type="protein sequence ID" value="MEJ4098782.1"/>
    <property type="molecule type" value="Genomic_DNA"/>
</dbReference>
<gene>
    <name evidence="2" type="ORF">V5S96_00145</name>
</gene>
<dbReference type="RefSeq" id="WP_337889571.1">
    <property type="nucleotide sequence ID" value="NZ_JBAHVI010000002.1"/>
</dbReference>
<keyword evidence="1" id="KW-0812">Transmembrane</keyword>
<feature type="transmembrane region" description="Helical" evidence="1">
    <location>
        <begin position="229"/>
        <end position="246"/>
    </location>
</feature>
<keyword evidence="3" id="KW-1185">Reference proteome</keyword>
<name>A0ABU8NXP7_9CORY</name>
<organism evidence="2 3">
    <name type="scientific">Corynebacterium mastitidis</name>
    <dbReference type="NCBI Taxonomy" id="161890"/>
    <lineage>
        <taxon>Bacteria</taxon>
        <taxon>Bacillati</taxon>
        <taxon>Actinomycetota</taxon>
        <taxon>Actinomycetes</taxon>
        <taxon>Mycobacteriales</taxon>
        <taxon>Corynebacteriaceae</taxon>
        <taxon>Corynebacterium</taxon>
    </lineage>
</organism>
<proteinExistence type="predicted"/>
<keyword evidence="1" id="KW-1133">Transmembrane helix</keyword>
<evidence type="ECO:0000313" key="3">
    <source>
        <dbReference type="Proteomes" id="UP001359781"/>
    </source>
</evidence>
<comment type="caution">
    <text evidence="2">The sequence shown here is derived from an EMBL/GenBank/DDBJ whole genome shotgun (WGS) entry which is preliminary data.</text>
</comment>